<gene>
    <name evidence="2" type="ORF">GGE06_000134</name>
</gene>
<dbReference type="EMBL" id="JACHJY010000001">
    <property type="protein sequence ID" value="MBB4979246.1"/>
    <property type="molecule type" value="Genomic_DNA"/>
</dbReference>
<reference evidence="2 3" key="1">
    <citation type="submission" date="2020-08" db="EMBL/GenBank/DDBJ databases">
        <title>Genomic Encyclopedia of Type Strains, Phase III (KMG-III): the genomes of soil and plant-associated and newly described type strains.</title>
        <authorList>
            <person name="Whitman W."/>
        </authorList>
    </citation>
    <scope>NUCLEOTIDE SEQUENCE [LARGE SCALE GENOMIC DNA]</scope>
    <source>
        <strain evidence="2 3">SFB5A</strain>
    </source>
</reference>
<evidence type="ECO:0000313" key="3">
    <source>
        <dbReference type="Proteomes" id="UP000582643"/>
    </source>
</evidence>
<organism evidence="2 3">
    <name type="scientific">Streptomyces nymphaeiformis</name>
    <dbReference type="NCBI Taxonomy" id="2663842"/>
    <lineage>
        <taxon>Bacteria</taxon>
        <taxon>Bacillati</taxon>
        <taxon>Actinomycetota</taxon>
        <taxon>Actinomycetes</taxon>
        <taxon>Kitasatosporales</taxon>
        <taxon>Streptomycetaceae</taxon>
        <taxon>Streptomyces</taxon>
    </lineage>
</organism>
<feature type="region of interest" description="Disordered" evidence="1">
    <location>
        <begin position="76"/>
        <end position="95"/>
    </location>
</feature>
<dbReference type="Proteomes" id="UP000582643">
    <property type="component" value="Unassembled WGS sequence"/>
</dbReference>
<name>A0A7W7X9B2_9ACTN</name>
<protein>
    <submittedName>
        <fullName evidence="2">Uncharacterized protein</fullName>
    </submittedName>
</protein>
<proteinExistence type="predicted"/>
<accession>A0A7W7X9B2</accession>
<sequence>MPRDITAMVLPATGADTRLTRGLDGFAQTLGHARLRECVQRQGVSFPDVPPPAYIGWSDLPDLEFIGRHGLTLNVPVPQADSPVPAGRKDPEAQRRCEQDARVVAKEFKDLYGPLQSQWWPEVSAVRDDPRSREALRGLPGCLDRYGIHVDGQEGFFALVDRTVQGIEDSAGAARADRGLGAAYSVCMAPVEAVREPLLIRRRTAFQASHRDEIAALRRTLPSRIREFERRYGVTFAQPVP</sequence>
<dbReference type="RefSeq" id="WP_184929804.1">
    <property type="nucleotide sequence ID" value="NZ_JACHJY010000001.1"/>
</dbReference>
<evidence type="ECO:0000313" key="2">
    <source>
        <dbReference type="EMBL" id="MBB4979246.1"/>
    </source>
</evidence>
<evidence type="ECO:0000256" key="1">
    <source>
        <dbReference type="SAM" id="MobiDB-lite"/>
    </source>
</evidence>
<keyword evidence="3" id="KW-1185">Reference proteome</keyword>
<dbReference type="AlphaFoldDB" id="A0A7W7X9B2"/>
<comment type="caution">
    <text evidence="2">The sequence shown here is derived from an EMBL/GenBank/DDBJ whole genome shotgun (WGS) entry which is preliminary data.</text>
</comment>